<evidence type="ECO:0000313" key="11">
    <source>
        <dbReference type="Proteomes" id="UP000226031"/>
    </source>
</evidence>
<reference evidence="10 11" key="1">
    <citation type="submission" date="2017-10" db="EMBL/GenBank/DDBJ databases">
        <title>Comparative genomics in systemic dimorphic fungi from Ajellomycetaceae.</title>
        <authorList>
            <person name="Munoz J.F."/>
            <person name="Mcewen J.G."/>
            <person name="Clay O.K."/>
            <person name="Cuomo C.A."/>
        </authorList>
    </citation>
    <scope>NUCLEOTIDE SEQUENCE [LARGE SCALE GENOMIC DNA]</scope>
    <source>
        <strain evidence="10 11">UAMH4076</strain>
    </source>
</reference>
<comment type="subcellular location">
    <subcellularLocation>
        <location evidence="1">Nucleus</location>
    </subcellularLocation>
</comment>
<keyword evidence="11" id="KW-1185">Reference proteome</keyword>
<gene>
    <name evidence="10" type="ORF">GX50_05501</name>
</gene>
<dbReference type="EMBL" id="PDND01000117">
    <property type="protein sequence ID" value="PGH31722.1"/>
    <property type="molecule type" value="Genomic_DNA"/>
</dbReference>
<evidence type="ECO:0000256" key="4">
    <source>
        <dbReference type="ARBA" id="ARBA00022833"/>
    </source>
</evidence>
<feature type="compositionally biased region" description="Low complexity" evidence="8">
    <location>
        <begin position="524"/>
        <end position="554"/>
    </location>
</feature>
<sequence>MGQPRKQKADSGGKTQPKPRAPRNSSGAAGPPPYDATNNKTKTAVTKPPKMTTQARVKKFTGARRGPSRVSKKDPWGEEQLTTSTKSRIIDVDLVKLLASPKAWTCLDEDEKREIIALLPDEFQRHADPRPNAEGQEESNNYVIPPLPESFVRYSNSWRDSVRQFQLDLQGGRYDPEWQRQAAEAMEERAQGKFDKFKEEQFEEFWGQKQKLDHDVIAGESSKVKLGTLVENGVVRVGDVWRYSRVFRRRDEKLLLEKEVRIADRDGSTLTFAIPPGQRVFLYNASHLANGLEASKSANPDTEAEAINIEANEVNNSTSSHNQVPQEDIKAASVTSSVLLATMTNPAADNVGTNGHATLTIDAKPVVPDNQSATEYIQSTAPVSTDAPIQYSTTTAEPESMNVDNLECNSMLPGIAEMASADSDSELSSAIDMSSPSYCGDQGTTLPGTAATDIGTADSVPMVEAVLMDTTLNETPNHRCSSHPPSVLPMAVDGSGAVDSDTQARVNNAQANGSKEPALSRSQSSENAAANGSTAEAETTAAPTNGPAPATTPEPKSEQTQETILKDIIFSGVTGPGRLANKILEIDGRITEPPNGNAWKEFRCFRDNQDMGSLWECRQMWFVRQK</sequence>
<dbReference type="Pfam" id="PF13919">
    <property type="entry name" value="ASXH"/>
    <property type="match status" value="1"/>
</dbReference>
<keyword evidence="5" id="KW-0805">Transcription regulation</keyword>
<evidence type="ECO:0000259" key="9">
    <source>
        <dbReference type="PROSITE" id="PS51916"/>
    </source>
</evidence>
<evidence type="ECO:0000313" key="10">
    <source>
        <dbReference type="EMBL" id="PGH31722.1"/>
    </source>
</evidence>
<proteinExistence type="predicted"/>
<dbReference type="Proteomes" id="UP000226031">
    <property type="component" value="Unassembled WGS sequence"/>
</dbReference>
<dbReference type="InterPro" id="IPR028020">
    <property type="entry name" value="ASX_DEUBAD_dom"/>
</dbReference>
<feature type="domain" description="DEUBAD" evidence="9">
    <location>
        <begin position="85"/>
        <end position="211"/>
    </location>
</feature>
<keyword evidence="3" id="KW-0863">Zinc-finger</keyword>
<dbReference type="PROSITE" id="PS51916">
    <property type="entry name" value="DEUBAD"/>
    <property type="match status" value="1"/>
</dbReference>
<dbReference type="VEuPathDB" id="FungiDB:EMCG_07713"/>
<dbReference type="GO" id="GO:0005634">
    <property type="term" value="C:nucleus"/>
    <property type="evidence" value="ECO:0007669"/>
    <property type="project" value="UniProtKB-SubCell"/>
</dbReference>
<keyword evidence="4" id="KW-0862">Zinc</keyword>
<dbReference type="STRING" id="73230.A0A2B7ZFD7"/>
<dbReference type="AlphaFoldDB" id="A0A2B7ZFD7"/>
<feature type="region of interest" description="Disordered" evidence="8">
    <location>
        <begin position="1"/>
        <end position="84"/>
    </location>
</feature>
<evidence type="ECO:0000256" key="1">
    <source>
        <dbReference type="ARBA" id="ARBA00004123"/>
    </source>
</evidence>
<accession>A0A2B7ZFD7</accession>
<feature type="region of interest" description="Disordered" evidence="8">
    <location>
        <begin position="474"/>
        <end position="560"/>
    </location>
</feature>
<keyword evidence="2" id="KW-0479">Metal-binding</keyword>
<evidence type="ECO:0000256" key="7">
    <source>
        <dbReference type="ARBA" id="ARBA00023242"/>
    </source>
</evidence>
<keyword evidence="6" id="KW-0804">Transcription</keyword>
<name>A0A2B7ZFD7_9EURO</name>
<evidence type="ECO:0000256" key="2">
    <source>
        <dbReference type="ARBA" id="ARBA00022723"/>
    </source>
</evidence>
<dbReference type="InterPro" id="IPR044867">
    <property type="entry name" value="DEUBAD_dom"/>
</dbReference>
<keyword evidence="7" id="KW-0539">Nucleus</keyword>
<organism evidence="10 11">
    <name type="scientific">[Emmonsia] crescens</name>
    <dbReference type="NCBI Taxonomy" id="73230"/>
    <lineage>
        <taxon>Eukaryota</taxon>
        <taxon>Fungi</taxon>
        <taxon>Dikarya</taxon>
        <taxon>Ascomycota</taxon>
        <taxon>Pezizomycotina</taxon>
        <taxon>Eurotiomycetes</taxon>
        <taxon>Eurotiomycetidae</taxon>
        <taxon>Onygenales</taxon>
        <taxon>Ajellomycetaceae</taxon>
        <taxon>Emergomyces</taxon>
    </lineage>
</organism>
<evidence type="ECO:0000256" key="6">
    <source>
        <dbReference type="ARBA" id="ARBA00023163"/>
    </source>
</evidence>
<dbReference type="GO" id="GO:0008270">
    <property type="term" value="F:zinc ion binding"/>
    <property type="evidence" value="ECO:0007669"/>
    <property type="project" value="UniProtKB-KW"/>
</dbReference>
<feature type="compositionally biased region" description="Polar residues" evidence="8">
    <location>
        <begin position="500"/>
        <end position="513"/>
    </location>
</feature>
<evidence type="ECO:0000256" key="5">
    <source>
        <dbReference type="ARBA" id="ARBA00023015"/>
    </source>
</evidence>
<protein>
    <recommendedName>
        <fullName evidence="9">DEUBAD domain-containing protein</fullName>
    </recommendedName>
</protein>
<evidence type="ECO:0000256" key="8">
    <source>
        <dbReference type="SAM" id="MobiDB-lite"/>
    </source>
</evidence>
<evidence type="ECO:0000256" key="3">
    <source>
        <dbReference type="ARBA" id="ARBA00022771"/>
    </source>
</evidence>
<comment type="caution">
    <text evidence="10">The sequence shown here is derived from an EMBL/GenBank/DDBJ whole genome shotgun (WGS) entry which is preliminary data.</text>
</comment>
<feature type="compositionally biased region" description="Low complexity" evidence="8">
    <location>
        <begin position="36"/>
        <end position="53"/>
    </location>
</feature>